<dbReference type="RefSeq" id="WP_047035071.1">
    <property type="nucleotide sequence ID" value="NZ_CP011403.1"/>
</dbReference>
<dbReference type="AlphaFoldDB" id="A0A0F7PSC6"/>
<dbReference type="Proteomes" id="UP000035027">
    <property type="component" value="Chromosome"/>
</dbReference>
<dbReference type="Gene3D" id="3.90.1150.10">
    <property type="entry name" value="Aspartate Aminotransferase, domain 1"/>
    <property type="match status" value="1"/>
</dbReference>
<keyword evidence="4" id="KW-0456">Lyase</keyword>
<dbReference type="SUPFAM" id="SSF53383">
    <property type="entry name" value="PLP-dependent transferases"/>
    <property type="match status" value="1"/>
</dbReference>
<dbReference type="Gene3D" id="3.40.640.10">
    <property type="entry name" value="Type I PLP-dependent aspartate aminotransferase-like (Major domain)"/>
    <property type="match status" value="1"/>
</dbReference>
<evidence type="ECO:0000259" key="6">
    <source>
        <dbReference type="Pfam" id="PF00155"/>
    </source>
</evidence>
<dbReference type="PANTHER" id="PTHR43525:SF1">
    <property type="entry name" value="PROTEIN MALY"/>
    <property type="match status" value="1"/>
</dbReference>
<dbReference type="InterPro" id="IPR004839">
    <property type="entry name" value="Aminotransferase_I/II_large"/>
</dbReference>
<dbReference type="Pfam" id="PF00155">
    <property type="entry name" value="Aminotran_1_2"/>
    <property type="match status" value="1"/>
</dbReference>
<dbReference type="InterPro" id="IPR015421">
    <property type="entry name" value="PyrdxlP-dep_Trfase_major"/>
</dbReference>
<evidence type="ECO:0000256" key="3">
    <source>
        <dbReference type="ARBA" id="ARBA00022898"/>
    </source>
</evidence>
<comment type="cofactor">
    <cofactor evidence="1">
        <name>pyridoxal 5'-phosphate</name>
        <dbReference type="ChEBI" id="CHEBI:597326"/>
    </cofactor>
</comment>
<name>A0A0F7PSC6_9LACO</name>
<dbReference type="InterPro" id="IPR015424">
    <property type="entry name" value="PyrdxlP-dep_Trfase"/>
</dbReference>
<protein>
    <recommendedName>
        <fullName evidence="2">cysteine-S-conjugate beta-lyase</fullName>
        <ecNumber evidence="2">4.4.1.13</ecNumber>
    </recommendedName>
</protein>
<dbReference type="PATRIC" id="fig|1194971.3.peg.209"/>
<dbReference type="GO" id="GO:0008483">
    <property type="term" value="F:transaminase activity"/>
    <property type="evidence" value="ECO:0007669"/>
    <property type="project" value="UniProtKB-KW"/>
</dbReference>
<keyword evidence="3" id="KW-0663">Pyridoxal phosphate</keyword>
<evidence type="ECO:0000313" key="8">
    <source>
        <dbReference type="Proteomes" id="UP000035027"/>
    </source>
</evidence>
<dbReference type="InterPro" id="IPR015422">
    <property type="entry name" value="PyrdxlP-dep_Trfase_small"/>
</dbReference>
<dbReference type="PANTHER" id="PTHR43525">
    <property type="entry name" value="PROTEIN MALY"/>
    <property type="match status" value="1"/>
</dbReference>
<gene>
    <name evidence="7" type="ORF">LsR_00212</name>
</gene>
<evidence type="ECO:0000256" key="2">
    <source>
        <dbReference type="ARBA" id="ARBA00012224"/>
    </source>
</evidence>
<comment type="similarity">
    <text evidence="5">Belongs to the class-II pyridoxal-phosphate-dependent aminotransferase family. MalY/PatB cystathionine beta-lyase subfamily.</text>
</comment>
<organism evidence="7 8">
    <name type="scientific">Ligilactobacillus salivarius str. Ren</name>
    <dbReference type="NCBI Taxonomy" id="1194971"/>
    <lineage>
        <taxon>Bacteria</taxon>
        <taxon>Bacillati</taxon>
        <taxon>Bacillota</taxon>
        <taxon>Bacilli</taxon>
        <taxon>Lactobacillales</taxon>
        <taxon>Lactobacillaceae</taxon>
        <taxon>Ligilactobacillus</taxon>
    </lineage>
</organism>
<dbReference type="EC" id="4.4.1.13" evidence="2"/>
<evidence type="ECO:0000256" key="1">
    <source>
        <dbReference type="ARBA" id="ARBA00001933"/>
    </source>
</evidence>
<keyword evidence="7" id="KW-0808">Transferase</keyword>
<dbReference type="CDD" id="cd00609">
    <property type="entry name" value="AAT_like"/>
    <property type="match status" value="1"/>
</dbReference>
<dbReference type="InterPro" id="IPR051798">
    <property type="entry name" value="Class-II_PLP-Dep_Aminotrans"/>
</dbReference>
<sequence>MYNFDKVAKFQNSLKWHVNDSELPMTLGDMDFEVAPEIITELHKRIENKNFGYEYIPHEYYASVAKWYKEMHNCTLDISWMSFSQGVVATLSAIITNLMNEDSVITVLTPGFDKFKKVGEGKQKVLVSELIYDKEKRDYDINWLDLEDKLKKTNLFVLCNPHSPVGKIWSQKDLEKILKLSLKYDFKIFSDEIHGEITFEKKYTPLFSLDEKLLKNTIIAVSPSKAFNIAGIQTATIITPNKELKEQVDNAIKSFHLNEANSLAVPATIAAYTEGRVWLEELKDYLRENRNFIERFLEHNVPDVKPSLNEASYFLWLDISSLNVDAQELTKFIRKKTRLILTAGDKFDGNGKQFLRMNIATSTDLIEDALRRLQRAVVLFKRKDDDLMSLILNK</sequence>
<keyword evidence="7" id="KW-0032">Aminotransferase</keyword>
<feature type="domain" description="Aminotransferase class I/classII large" evidence="6">
    <location>
        <begin position="26"/>
        <end position="373"/>
    </location>
</feature>
<evidence type="ECO:0000256" key="4">
    <source>
        <dbReference type="ARBA" id="ARBA00023239"/>
    </source>
</evidence>
<evidence type="ECO:0000256" key="5">
    <source>
        <dbReference type="ARBA" id="ARBA00037974"/>
    </source>
</evidence>
<dbReference type="GO" id="GO:0047804">
    <property type="term" value="F:cysteine-S-conjugate beta-lyase activity"/>
    <property type="evidence" value="ECO:0007669"/>
    <property type="project" value="UniProtKB-EC"/>
</dbReference>
<dbReference type="EMBL" id="CP011403">
    <property type="protein sequence ID" value="AKI03763.1"/>
    <property type="molecule type" value="Genomic_DNA"/>
</dbReference>
<accession>A0A0F7PSC6</accession>
<dbReference type="GO" id="GO:0030170">
    <property type="term" value="F:pyridoxal phosphate binding"/>
    <property type="evidence" value="ECO:0007669"/>
    <property type="project" value="InterPro"/>
</dbReference>
<evidence type="ECO:0000313" key="7">
    <source>
        <dbReference type="EMBL" id="AKI03763.1"/>
    </source>
</evidence>
<reference evidence="7 8" key="1">
    <citation type="submission" date="2015-05" db="EMBL/GenBank/DDBJ databases">
        <title>Complete genome sequence of Lactobacillus salivarius Ren, a probiotic strain with antitumor activity.</title>
        <authorList>
            <person name="Sun E."/>
            <person name="Zhao L."/>
            <person name="Liu S."/>
            <person name="Zhang M."/>
            <person name="Guo H."/>
            <person name="Ren F."/>
        </authorList>
    </citation>
    <scope>NUCLEOTIDE SEQUENCE [LARGE SCALE GENOMIC DNA]</scope>
    <source>
        <strain evidence="7 8">Ren</strain>
    </source>
</reference>
<proteinExistence type="inferred from homology"/>